<dbReference type="Pfam" id="PF06962">
    <property type="entry name" value="rRNA_methylase"/>
    <property type="match status" value="1"/>
</dbReference>
<dbReference type="RefSeq" id="WP_093045840.1">
    <property type="nucleotide sequence ID" value="NZ_FNQR01000014.1"/>
</dbReference>
<keyword evidence="1" id="KW-0808">Transferase</keyword>
<sequence>MILKKVLAFAHDLMKSAIRAGDTAVDATCGNGHDTQLLSKLVGETGHVYGFDIQESAITNTRAKLTDTQLEQVTLIQDSHKKIGTYIKKEHITSLKAAIFNLGYLPGSDKSIVTTPGSTLSAIEQLLDLLQPEGVIVLVVYHGHPGGTEEKDQLLEYVQNLDQHSFHVLQYGFINQRNAPPFILAIEKRK</sequence>
<dbReference type="GO" id="GO:0008168">
    <property type="term" value="F:methyltransferase activity"/>
    <property type="evidence" value="ECO:0007669"/>
    <property type="project" value="UniProtKB-KW"/>
</dbReference>
<proteinExistence type="predicted"/>
<gene>
    <name evidence="1" type="ORF">SAMN05421743_11411</name>
</gene>
<organism evidence="1 2">
    <name type="scientific">Thalassobacillus cyri</name>
    <dbReference type="NCBI Taxonomy" id="571932"/>
    <lineage>
        <taxon>Bacteria</taxon>
        <taxon>Bacillati</taxon>
        <taxon>Bacillota</taxon>
        <taxon>Bacilli</taxon>
        <taxon>Bacillales</taxon>
        <taxon>Bacillaceae</taxon>
        <taxon>Thalassobacillus</taxon>
    </lineage>
</organism>
<dbReference type="AlphaFoldDB" id="A0A1H4G518"/>
<dbReference type="PANTHER" id="PTHR35276:SF1">
    <property type="entry name" value="TRNA (MNM(5)S(2)U34)-METHYLTRANSFERASE, CHLOROPLASTIC"/>
    <property type="match status" value="1"/>
</dbReference>
<protein>
    <submittedName>
        <fullName evidence="1">Putative rRNA methylase</fullName>
    </submittedName>
</protein>
<accession>A0A1H4G518</accession>
<dbReference type="InterPro" id="IPR010719">
    <property type="entry name" value="MnmM_MeTrfase"/>
</dbReference>
<dbReference type="GO" id="GO:0032259">
    <property type="term" value="P:methylation"/>
    <property type="evidence" value="ECO:0007669"/>
    <property type="project" value="UniProtKB-KW"/>
</dbReference>
<keyword evidence="1" id="KW-0489">Methyltransferase</keyword>
<dbReference type="SUPFAM" id="SSF53335">
    <property type="entry name" value="S-adenosyl-L-methionine-dependent methyltransferases"/>
    <property type="match status" value="1"/>
</dbReference>
<evidence type="ECO:0000313" key="1">
    <source>
        <dbReference type="EMBL" id="SEB04507.1"/>
    </source>
</evidence>
<dbReference type="PANTHER" id="PTHR35276">
    <property type="entry name" value="S-ADENOSYL-L-METHIONINE-DEPENDENT METHYLTRANSFERASES SUPERFAMILY PROTEIN"/>
    <property type="match status" value="1"/>
</dbReference>
<dbReference type="EMBL" id="FNQR01000014">
    <property type="protein sequence ID" value="SEB04507.1"/>
    <property type="molecule type" value="Genomic_DNA"/>
</dbReference>
<reference evidence="1 2" key="1">
    <citation type="submission" date="2016-10" db="EMBL/GenBank/DDBJ databases">
        <authorList>
            <person name="de Groot N.N."/>
        </authorList>
    </citation>
    <scope>NUCLEOTIDE SEQUENCE [LARGE SCALE GENOMIC DNA]</scope>
    <source>
        <strain evidence="1 2">CCM7597</strain>
    </source>
</reference>
<keyword evidence="2" id="KW-1185">Reference proteome</keyword>
<dbReference type="Proteomes" id="UP000198584">
    <property type="component" value="Unassembled WGS sequence"/>
</dbReference>
<dbReference type="InterPro" id="IPR029063">
    <property type="entry name" value="SAM-dependent_MTases_sf"/>
</dbReference>
<dbReference type="Gene3D" id="3.40.50.150">
    <property type="entry name" value="Vaccinia Virus protein VP39"/>
    <property type="match status" value="1"/>
</dbReference>
<dbReference type="OrthoDB" id="9792989at2"/>
<dbReference type="STRING" id="571932.SAMN05421743_11411"/>
<name>A0A1H4G518_9BACI</name>
<dbReference type="CDD" id="cd02440">
    <property type="entry name" value="AdoMet_MTases"/>
    <property type="match status" value="1"/>
</dbReference>
<evidence type="ECO:0000313" key="2">
    <source>
        <dbReference type="Proteomes" id="UP000198584"/>
    </source>
</evidence>